<evidence type="ECO:0000313" key="2">
    <source>
        <dbReference type="Proteomes" id="UP001216440"/>
    </source>
</evidence>
<dbReference type="EMBL" id="CP121682">
    <property type="protein sequence ID" value="WGD39888.1"/>
    <property type="molecule type" value="Genomic_DNA"/>
</dbReference>
<dbReference type="RefSeq" id="WP_279332907.1">
    <property type="nucleotide sequence ID" value="NZ_CP121682.1"/>
</dbReference>
<proteinExistence type="predicted"/>
<protein>
    <submittedName>
        <fullName evidence="1">Uncharacterized protein</fullName>
    </submittedName>
</protein>
<keyword evidence="2" id="KW-1185">Reference proteome</keyword>
<gene>
    <name evidence="1" type="ORF">PYS65_06930</name>
</gene>
<name>A0ABY8JWX8_9ACTN</name>
<dbReference type="Proteomes" id="UP001216440">
    <property type="component" value="Chromosome"/>
</dbReference>
<accession>A0ABY8JWX8</accession>
<evidence type="ECO:0000313" key="1">
    <source>
        <dbReference type="EMBL" id="WGD39888.1"/>
    </source>
</evidence>
<reference evidence="1 2" key="1">
    <citation type="submission" date="2023-03" db="EMBL/GenBank/DDBJ databases">
        <authorList>
            <person name="Mo P."/>
        </authorList>
    </citation>
    <scope>NUCLEOTIDE SEQUENCE [LARGE SCALE GENOMIC DNA]</scope>
    <source>
        <strain evidence="1 2">HUAS 5</strain>
    </source>
</reference>
<organism evidence="1 2">
    <name type="scientific">Streptomyces cathayae</name>
    <dbReference type="NCBI Taxonomy" id="3031124"/>
    <lineage>
        <taxon>Bacteria</taxon>
        <taxon>Bacillati</taxon>
        <taxon>Actinomycetota</taxon>
        <taxon>Actinomycetes</taxon>
        <taxon>Kitasatosporales</taxon>
        <taxon>Streptomycetaceae</taxon>
        <taxon>Streptomyces</taxon>
    </lineage>
</organism>
<sequence length="46" mass="4999">MLTWLAGNCAVVSADVPEVLPAPAHRTTAESAMHCAHELVKERKTR</sequence>